<dbReference type="InterPro" id="IPR027417">
    <property type="entry name" value="P-loop_NTPase"/>
</dbReference>
<dbReference type="Gene3D" id="3.30.300.20">
    <property type="match status" value="1"/>
</dbReference>
<keyword evidence="5 6" id="KW-0342">GTP-binding</keyword>
<dbReference type="NCBIfam" id="TIGR00436">
    <property type="entry name" value="era"/>
    <property type="match status" value="1"/>
</dbReference>
<dbReference type="CDD" id="cd04163">
    <property type="entry name" value="Era"/>
    <property type="match status" value="1"/>
</dbReference>
<evidence type="ECO:0000313" key="10">
    <source>
        <dbReference type="Proteomes" id="UP001164727"/>
    </source>
</evidence>
<dbReference type="NCBIfam" id="NF000908">
    <property type="entry name" value="PRK00089.1"/>
    <property type="match status" value="1"/>
</dbReference>
<accession>A0ABY7BTN1</accession>
<dbReference type="CDD" id="cd22534">
    <property type="entry name" value="KH-II_Era"/>
    <property type="match status" value="1"/>
</dbReference>
<evidence type="ECO:0000256" key="6">
    <source>
        <dbReference type="HAMAP-Rule" id="MF_00367"/>
    </source>
</evidence>
<evidence type="ECO:0000256" key="2">
    <source>
        <dbReference type="ARBA" id="ARBA00020484"/>
    </source>
</evidence>
<dbReference type="PANTHER" id="PTHR42698:SF2">
    <property type="entry name" value="GTPASE ERA-LIKE, CHLOROPLASTIC"/>
    <property type="match status" value="1"/>
</dbReference>
<dbReference type="Gene3D" id="3.40.50.300">
    <property type="entry name" value="P-loop containing nucleotide triphosphate hydrolases"/>
    <property type="match status" value="1"/>
</dbReference>
<protein>
    <recommendedName>
        <fullName evidence="2 6">GTPase Era</fullName>
    </recommendedName>
</protein>
<feature type="region of interest" description="G2" evidence="7">
    <location>
        <begin position="37"/>
        <end position="41"/>
    </location>
</feature>
<dbReference type="InterPro" id="IPR005225">
    <property type="entry name" value="Small_GTP-bd"/>
</dbReference>
<keyword evidence="3 6" id="KW-0547">Nucleotide-binding</keyword>
<name>A0ABY7BTN1_9MOLU</name>
<feature type="region of interest" description="G3" evidence="7">
    <location>
        <begin position="58"/>
        <end position="61"/>
    </location>
</feature>
<feature type="region of interest" description="G4" evidence="7">
    <location>
        <begin position="119"/>
        <end position="122"/>
    </location>
</feature>
<evidence type="ECO:0000256" key="5">
    <source>
        <dbReference type="ARBA" id="ARBA00023134"/>
    </source>
</evidence>
<keyword evidence="6" id="KW-0472">Membrane</keyword>
<keyword evidence="6" id="KW-0690">Ribosome biogenesis</keyword>
<dbReference type="Pfam" id="PF01926">
    <property type="entry name" value="MMR_HSR1"/>
    <property type="match status" value="1"/>
</dbReference>
<dbReference type="PROSITE" id="PS51713">
    <property type="entry name" value="G_ERA"/>
    <property type="match status" value="1"/>
</dbReference>
<dbReference type="PANTHER" id="PTHR42698">
    <property type="entry name" value="GTPASE ERA"/>
    <property type="match status" value="1"/>
</dbReference>
<evidence type="ECO:0000256" key="3">
    <source>
        <dbReference type="ARBA" id="ARBA00022741"/>
    </source>
</evidence>
<dbReference type="SUPFAM" id="SSF54814">
    <property type="entry name" value="Prokaryotic type KH domain (KH-domain type II)"/>
    <property type="match status" value="1"/>
</dbReference>
<dbReference type="SUPFAM" id="SSF52540">
    <property type="entry name" value="P-loop containing nucleoside triphosphate hydrolases"/>
    <property type="match status" value="1"/>
</dbReference>
<reference evidence="9 10" key="1">
    <citation type="journal article" date="2023" name="Microbiol. Resour. Announc.">
        <title>Complete Genome of 'Candidatus Phytoplasma rubi' RS, a Phytopathogenic Bacterium Associated with Rubus Stunt Disease.</title>
        <authorList>
            <person name="Duckeck D."/>
            <person name="Zubert C."/>
            <person name="Bohm J.W."/>
            <person name="Carminati G."/>
            <person name="Schneider B."/>
            <person name="Kube M."/>
        </authorList>
    </citation>
    <scope>NUCLEOTIDE SEQUENCE [LARGE SCALE GENOMIC DNA]</scope>
    <source>
        <strain evidence="9 10">RS</strain>
    </source>
</reference>
<keyword evidence="6" id="KW-1003">Cell membrane</keyword>
<dbReference type="InterPro" id="IPR015946">
    <property type="entry name" value="KH_dom-like_a/b"/>
</dbReference>
<keyword evidence="10" id="KW-1185">Reference proteome</keyword>
<gene>
    <name evidence="6" type="primary">era</name>
    <name evidence="9" type="ORF">RS022_01370</name>
</gene>
<comment type="caution">
    <text evidence="6">Lacks conserved residue(s) required for the propagation of feature annotation.</text>
</comment>
<dbReference type="RefSeq" id="WP_268849984.1">
    <property type="nucleotide sequence ID" value="NZ_CP114006.1"/>
</dbReference>
<evidence type="ECO:0000256" key="7">
    <source>
        <dbReference type="PROSITE-ProRule" id="PRU01050"/>
    </source>
</evidence>
<feature type="binding site" evidence="6">
    <location>
        <begin position="11"/>
        <end position="18"/>
    </location>
    <ligand>
        <name>GTP</name>
        <dbReference type="ChEBI" id="CHEBI:37565"/>
    </ligand>
</feature>
<sequence length="297" mass="34634">MFKSGFITMIGKANVGKSTLLNSLLEQKISITSDKPNTTKKKILGICNSPDYQIIFVDNPGLIYKRQMFLISKMNFITFKNIQEVDVILFLVDEECRQRDKNILDFIQKYNKKIILVITKIDILKKKILIDKIILSYLEHFSFEAIIPLSSIKDKNLNILKKNIVSLLKEREPYFSKDVITNLSQEELISEFVREKFFYYLDKELPHVCSVYLENLTYGKDLSSLTIDILILVSKISQRKILIGTNGSTLKKIRITAEKDIKRFLKKKVSLNLWVKVDTELNIRKKVFRSPYVSYTK</sequence>
<evidence type="ECO:0000256" key="4">
    <source>
        <dbReference type="ARBA" id="ARBA00022884"/>
    </source>
</evidence>
<proteinExistence type="inferred from homology"/>
<dbReference type="EMBL" id="CP114006">
    <property type="protein sequence ID" value="WAN63134.1"/>
    <property type="molecule type" value="Genomic_DNA"/>
</dbReference>
<dbReference type="InterPro" id="IPR004044">
    <property type="entry name" value="KH_dom_type_2"/>
</dbReference>
<dbReference type="NCBIfam" id="TIGR00231">
    <property type="entry name" value="small_GTP"/>
    <property type="match status" value="1"/>
</dbReference>
<feature type="binding site" evidence="6">
    <location>
        <begin position="119"/>
        <end position="122"/>
    </location>
    <ligand>
        <name>GTP</name>
        <dbReference type="ChEBI" id="CHEBI:37565"/>
    </ligand>
</feature>
<comment type="function">
    <text evidence="6">An essential GTPase that binds both GDP and GTP, with rapid nucleotide exchange. Plays a role in 16S rRNA processing and 30S ribosomal subunit biogenesis and possibly also in cell cycle regulation and energy metabolism.</text>
</comment>
<dbReference type="InterPro" id="IPR005662">
    <property type="entry name" value="GTPase_Era-like"/>
</dbReference>
<feature type="region of interest" description="G5" evidence="7">
    <location>
        <begin position="149"/>
        <end position="151"/>
    </location>
</feature>
<comment type="subcellular location">
    <subcellularLocation>
        <location evidence="6">Cytoplasm</location>
    </subcellularLocation>
    <subcellularLocation>
        <location evidence="6">Cell membrane</location>
        <topology evidence="6">Peripheral membrane protein</topology>
    </subcellularLocation>
</comment>
<dbReference type="InterPro" id="IPR009019">
    <property type="entry name" value="KH_sf_prok-type"/>
</dbReference>
<dbReference type="InterPro" id="IPR006073">
    <property type="entry name" value="GTP-bd"/>
</dbReference>
<evidence type="ECO:0000313" key="9">
    <source>
        <dbReference type="EMBL" id="WAN63134.1"/>
    </source>
</evidence>
<dbReference type="Pfam" id="PF07650">
    <property type="entry name" value="KH_2"/>
    <property type="match status" value="1"/>
</dbReference>
<evidence type="ECO:0000259" key="8">
    <source>
        <dbReference type="PROSITE" id="PS51713"/>
    </source>
</evidence>
<dbReference type="InterPro" id="IPR030388">
    <property type="entry name" value="G_ERA_dom"/>
</dbReference>
<evidence type="ECO:0000256" key="1">
    <source>
        <dbReference type="ARBA" id="ARBA00007921"/>
    </source>
</evidence>
<keyword evidence="4 6" id="KW-0694">RNA-binding</keyword>
<comment type="similarity">
    <text evidence="1 6 7">Belongs to the TRAFAC class TrmE-Era-EngA-EngB-Septin-like GTPase superfamily. Era GTPase family.</text>
</comment>
<organism evidence="9 10">
    <name type="scientific">Candidatus Phytoplasma rubi</name>
    <dbReference type="NCBI Taxonomy" id="399025"/>
    <lineage>
        <taxon>Bacteria</taxon>
        <taxon>Bacillati</taxon>
        <taxon>Mycoplasmatota</taxon>
        <taxon>Mollicutes</taxon>
        <taxon>Acholeplasmatales</taxon>
        <taxon>Acholeplasmataceae</taxon>
        <taxon>Candidatus Phytoplasma</taxon>
        <taxon>16SrV (Elm yellows group)</taxon>
    </lineage>
</organism>
<feature type="domain" description="Era-type G" evidence="8">
    <location>
        <begin position="3"/>
        <end position="170"/>
    </location>
</feature>
<keyword evidence="6" id="KW-0699">rRNA-binding</keyword>
<dbReference type="Proteomes" id="UP001164727">
    <property type="component" value="Chromosome"/>
</dbReference>
<dbReference type="HAMAP" id="MF_00367">
    <property type="entry name" value="GTPase_Era"/>
    <property type="match status" value="1"/>
</dbReference>
<feature type="region of interest" description="G1" evidence="7">
    <location>
        <begin position="11"/>
        <end position="18"/>
    </location>
</feature>
<keyword evidence="6" id="KW-0963">Cytoplasm</keyword>
<comment type="subunit">
    <text evidence="6">Monomer.</text>
</comment>